<evidence type="ECO:0000256" key="1">
    <source>
        <dbReference type="SAM" id="MobiDB-lite"/>
    </source>
</evidence>
<dbReference type="EMBL" id="JAJSOF020000011">
    <property type="protein sequence ID" value="KAJ4444491.1"/>
    <property type="molecule type" value="Genomic_DNA"/>
</dbReference>
<accession>A0ABQ8TD51</accession>
<evidence type="ECO:0000313" key="3">
    <source>
        <dbReference type="Proteomes" id="UP001148838"/>
    </source>
</evidence>
<name>A0ABQ8TD51_PERAM</name>
<gene>
    <name evidence="2" type="ORF">ANN_06283</name>
</gene>
<organism evidence="2 3">
    <name type="scientific">Periplaneta americana</name>
    <name type="common">American cockroach</name>
    <name type="synonym">Blatta americana</name>
    <dbReference type="NCBI Taxonomy" id="6978"/>
    <lineage>
        <taxon>Eukaryota</taxon>
        <taxon>Metazoa</taxon>
        <taxon>Ecdysozoa</taxon>
        <taxon>Arthropoda</taxon>
        <taxon>Hexapoda</taxon>
        <taxon>Insecta</taxon>
        <taxon>Pterygota</taxon>
        <taxon>Neoptera</taxon>
        <taxon>Polyneoptera</taxon>
        <taxon>Dictyoptera</taxon>
        <taxon>Blattodea</taxon>
        <taxon>Blattoidea</taxon>
        <taxon>Blattidae</taxon>
        <taxon>Blattinae</taxon>
        <taxon>Periplaneta</taxon>
    </lineage>
</organism>
<comment type="caution">
    <text evidence="2">The sequence shown here is derived from an EMBL/GenBank/DDBJ whole genome shotgun (WGS) entry which is preliminary data.</text>
</comment>
<protein>
    <submittedName>
        <fullName evidence="2">Uncharacterized protein</fullName>
    </submittedName>
</protein>
<evidence type="ECO:0000313" key="2">
    <source>
        <dbReference type="EMBL" id="KAJ4444491.1"/>
    </source>
</evidence>
<feature type="region of interest" description="Disordered" evidence="1">
    <location>
        <begin position="1"/>
        <end position="23"/>
    </location>
</feature>
<sequence>MAGLCEGGNEPPGSLKANKRSARVPRLDHIKNEEIRHRMDAEETVLNRIENKSLKWFGHLMRMGEDRWPKQIYQWKPPGRRRKGRLKRTWDNEVMEVMHKRGLRTEDAQDRRLWRIGTGRRQ</sequence>
<dbReference type="Proteomes" id="UP001148838">
    <property type="component" value="Unassembled WGS sequence"/>
</dbReference>
<reference evidence="2 3" key="1">
    <citation type="journal article" date="2022" name="Allergy">
        <title>Genome assembly and annotation of Periplaneta americana reveal a comprehensive cockroach allergen profile.</title>
        <authorList>
            <person name="Wang L."/>
            <person name="Xiong Q."/>
            <person name="Saelim N."/>
            <person name="Wang L."/>
            <person name="Nong W."/>
            <person name="Wan A.T."/>
            <person name="Shi M."/>
            <person name="Liu X."/>
            <person name="Cao Q."/>
            <person name="Hui J.H.L."/>
            <person name="Sookrung N."/>
            <person name="Leung T.F."/>
            <person name="Tungtrongchitr A."/>
            <person name="Tsui S.K.W."/>
        </authorList>
    </citation>
    <scope>NUCLEOTIDE SEQUENCE [LARGE SCALE GENOMIC DNA]</scope>
    <source>
        <strain evidence="2">PWHHKU_190912</strain>
    </source>
</reference>
<keyword evidence="3" id="KW-1185">Reference proteome</keyword>
<proteinExistence type="predicted"/>